<dbReference type="InParanoid" id="A0A0U5JC56"/>
<organism evidence="1 2">
    <name type="scientific">Candidatus Protochlamydia naegleriophila</name>
    <dbReference type="NCBI Taxonomy" id="389348"/>
    <lineage>
        <taxon>Bacteria</taxon>
        <taxon>Pseudomonadati</taxon>
        <taxon>Chlamydiota</taxon>
        <taxon>Chlamydiia</taxon>
        <taxon>Parachlamydiales</taxon>
        <taxon>Parachlamydiaceae</taxon>
        <taxon>Candidatus Protochlamydia</taxon>
    </lineage>
</organism>
<proteinExistence type="predicted"/>
<evidence type="ECO:0000313" key="2">
    <source>
        <dbReference type="Proteomes" id="UP000069902"/>
    </source>
</evidence>
<sequence>MAGTKMIEEDIAIRLPTHEILSTPVTIEAVKFYAQQGKEMKSKIDVLAAEVTQRQQKIKLVQEIMQELNSSIDSNGELDISQKPGLLEKLRVAKEMGINIPMDPKSTDENPLCKSKFSSDEKDRLLQNLGLSTDSWDKENKQHTQKMQIYLDESNRYLTLATQAMKYEDKPKRASIAGMGK</sequence>
<dbReference type="Proteomes" id="UP000069902">
    <property type="component" value="Chromosome cPNK"/>
</dbReference>
<dbReference type="PATRIC" id="fig|389348.3.peg.841"/>
<keyword evidence="2" id="KW-1185">Reference proteome</keyword>
<evidence type="ECO:0000313" key="1">
    <source>
        <dbReference type="EMBL" id="CUI16394.1"/>
    </source>
</evidence>
<gene>
    <name evidence="1" type="ORF">PNK_0768</name>
</gene>
<reference evidence="2" key="1">
    <citation type="submission" date="2015-09" db="EMBL/GenBank/DDBJ databases">
        <authorList>
            <person name="Bertelli C."/>
        </authorList>
    </citation>
    <scope>NUCLEOTIDE SEQUENCE [LARGE SCALE GENOMIC DNA]</scope>
    <source>
        <strain evidence="2">KNic</strain>
    </source>
</reference>
<dbReference type="STRING" id="389348.PNK_0768"/>
<dbReference type="AlphaFoldDB" id="A0A0U5JC56"/>
<dbReference type="RefSeq" id="WP_032125289.1">
    <property type="nucleotide sequence ID" value="NZ_LN879502.1"/>
</dbReference>
<dbReference type="EMBL" id="LN879502">
    <property type="protein sequence ID" value="CUI16394.1"/>
    <property type="molecule type" value="Genomic_DNA"/>
</dbReference>
<dbReference type="KEGG" id="pnl:PNK_0768"/>
<protein>
    <submittedName>
        <fullName evidence="1">Uncharacterized protein</fullName>
    </submittedName>
</protein>
<accession>A0A0U5JC56</accession>
<name>A0A0U5JC56_9BACT</name>